<proteinExistence type="predicted"/>
<evidence type="ECO:0000313" key="4">
    <source>
        <dbReference type="Proteomes" id="UP001151582"/>
    </source>
</evidence>
<evidence type="ECO:0000256" key="1">
    <source>
        <dbReference type="ARBA" id="ARBA00023054"/>
    </source>
</evidence>
<dbReference type="PANTHER" id="PTHR15157">
    <property type="entry name" value="UV RADIATION RESISTANCE-ASSOCIATED GENE PROTEIN"/>
    <property type="match status" value="1"/>
</dbReference>
<dbReference type="Proteomes" id="UP001151582">
    <property type="component" value="Unassembled WGS sequence"/>
</dbReference>
<feature type="region of interest" description="Disordered" evidence="2">
    <location>
        <begin position="1"/>
        <end position="50"/>
    </location>
</feature>
<feature type="compositionally biased region" description="Polar residues" evidence="2">
    <location>
        <begin position="15"/>
        <end position="26"/>
    </location>
</feature>
<evidence type="ECO:0000313" key="3">
    <source>
        <dbReference type="EMBL" id="KAJ1974379.1"/>
    </source>
</evidence>
<reference evidence="3" key="1">
    <citation type="submission" date="2022-07" db="EMBL/GenBank/DDBJ databases">
        <title>Phylogenomic reconstructions and comparative analyses of Kickxellomycotina fungi.</title>
        <authorList>
            <person name="Reynolds N.K."/>
            <person name="Stajich J.E."/>
            <person name="Barry K."/>
            <person name="Grigoriev I.V."/>
            <person name="Crous P."/>
            <person name="Smith M.E."/>
        </authorList>
    </citation>
    <scope>NUCLEOTIDE SEQUENCE</scope>
    <source>
        <strain evidence="3">RSA 567</strain>
    </source>
</reference>
<dbReference type="GO" id="GO:0005768">
    <property type="term" value="C:endosome"/>
    <property type="evidence" value="ECO:0007669"/>
    <property type="project" value="TreeGrafter"/>
</dbReference>
<organism evidence="3 4">
    <name type="scientific">Dimargaris verticillata</name>
    <dbReference type="NCBI Taxonomy" id="2761393"/>
    <lineage>
        <taxon>Eukaryota</taxon>
        <taxon>Fungi</taxon>
        <taxon>Fungi incertae sedis</taxon>
        <taxon>Zoopagomycota</taxon>
        <taxon>Kickxellomycotina</taxon>
        <taxon>Dimargaritomycetes</taxon>
        <taxon>Dimargaritales</taxon>
        <taxon>Dimargaritaceae</taxon>
        <taxon>Dimargaris</taxon>
    </lineage>
</organism>
<keyword evidence="4" id="KW-1185">Reference proteome</keyword>
<dbReference type="GO" id="GO:0035493">
    <property type="term" value="P:SNARE complex assembly"/>
    <property type="evidence" value="ECO:0007669"/>
    <property type="project" value="TreeGrafter"/>
</dbReference>
<sequence>MASPHLHQRVPTAPVSLQTQPLQHSPNARAPSNHHRRRRPPPGPPPVPRLTLTYDCSTLLQLTTLEERLRTLRTSTLDGMARVRQSLTARSTDIQLQQNLTQRTQRVQDLQLRLMHLAERVQSARGLCDTRCDMLKARQSLLQSAQLQAQLEQSYLYDSRITLEQNRIIKDASQTMYEQNIAEYFARLQTIFPITTSPDAPAVHLICGLPAPIPPHLDIMPDENANASAGYICQLVYIVARYLEIPLRYPVKCLSSRSVIYNPCADMMRLNVMFPLYIAKSEREPFLESMHLLTQNVLQAALG</sequence>
<dbReference type="OrthoDB" id="72772at2759"/>
<comment type="caution">
    <text evidence="3">The sequence shown here is derived from an EMBL/GenBank/DDBJ whole genome shotgun (WGS) entry which is preliminary data.</text>
</comment>
<dbReference type="GO" id="GO:0000149">
    <property type="term" value="F:SNARE binding"/>
    <property type="evidence" value="ECO:0007669"/>
    <property type="project" value="TreeGrafter"/>
</dbReference>
<accession>A0A9W8E7U0</accession>
<name>A0A9W8E7U0_9FUNG</name>
<gene>
    <name evidence="3" type="ORF">H4R34_004740</name>
</gene>
<dbReference type="PANTHER" id="PTHR15157:SF5">
    <property type="entry name" value="UV RADIATION RESISTANCE-ASSOCIATED GENE PROTEIN"/>
    <property type="match status" value="1"/>
</dbReference>
<keyword evidence="1" id="KW-0175">Coiled coil</keyword>
<evidence type="ECO:0000256" key="2">
    <source>
        <dbReference type="SAM" id="MobiDB-lite"/>
    </source>
</evidence>
<dbReference type="EMBL" id="JANBQB010000663">
    <property type="protein sequence ID" value="KAJ1974379.1"/>
    <property type="molecule type" value="Genomic_DNA"/>
</dbReference>
<protein>
    <recommendedName>
        <fullName evidence="5">UV radiation resistance protein and autophagy-related subunit 14-domain-containing protein</fullName>
    </recommendedName>
</protein>
<dbReference type="AlphaFoldDB" id="A0A9W8E7U0"/>
<dbReference type="GO" id="GO:0000323">
    <property type="term" value="C:lytic vacuole"/>
    <property type="evidence" value="ECO:0007669"/>
    <property type="project" value="TreeGrafter"/>
</dbReference>
<evidence type="ECO:0008006" key="5">
    <source>
        <dbReference type="Google" id="ProtNLM"/>
    </source>
</evidence>